<sequence>MKRSLAQFMPILDWGRTYNRQTVSSDLLAAVIVTIMLIPQSLAYALLAGLPAQVGLYASMLPLIAYGIFGSSRTLSVGPVAVVSLMTATAIGQIAQTGTIGYLQAAMLLAFMSGAFLLLMGLLRMGFLANFLSHPVIAGFITASGILIACSQLKHILGIEAHGENLPVLISSLISNLSDANLATVAIGVPVVLFLFWVRSGLARVLRAVGLSAYVANLIAKTGPVTGVLVSSFVAYRFQLGEQGVALVGQVPVGLPVLSVPDLTHPAWRQLLVSAIFISVIGFVESVSVGHTLAAKRRQRISPDQELIGLGAANIASSFSGGYPVTGGFARSVVNFDAGAQTPAAGMMAAVGIALAALYLTPLLAWLPNATLAATIIVAVLSLIDLSILKRTWVYAKSDFVAVTTTIVVTLTMGVETGVACGVLASLALHLFKTSQPHIAVVGEVPGTEHYRNVNRHQVVTYPSILSIRIDESLYFANATYIEDQIYELLEKKPTVKHVILMCTAVNEIDLSALEVLESVNHRLMDSGIDLHLSEIKGPVMDVLERTRFIEDLSGRVWLSQHQAEQYIIKHTQ</sequence>
<evidence type="ECO:0000256" key="5">
    <source>
        <dbReference type="SAM" id="Phobius"/>
    </source>
</evidence>
<keyword evidence="4 5" id="KW-0472">Membrane</keyword>
<feature type="transmembrane region" description="Helical" evidence="5">
    <location>
        <begin position="271"/>
        <end position="295"/>
    </location>
</feature>
<feature type="transmembrane region" description="Helical" evidence="5">
    <location>
        <begin position="101"/>
        <end position="123"/>
    </location>
</feature>
<keyword evidence="3 5" id="KW-1133">Transmembrane helix</keyword>
<feature type="transmembrane region" description="Helical" evidence="5">
    <location>
        <begin position="372"/>
        <end position="389"/>
    </location>
</feature>
<feature type="transmembrane region" description="Helical" evidence="5">
    <location>
        <begin position="401"/>
        <end position="429"/>
    </location>
</feature>
<dbReference type="GO" id="GO:0016020">
    <property type="term" value="C:membrane"/>
    <property type="evidence" value="ECO:0007669"/>
    <property type="project" value="UniProtKB-SubCell"/>
</dbReference>
<dbReference type="CDD" id="cd07042">
    <property type="entry name" value="STAS_SulP_like_sulfate_transporter"/>
    <property type="match status" value="1"/>
</dbReference>
<dbReference type="Proteomes" id="UP000627715">
    <property type="component" value="Unassembled WGS sequence"/>
</dbReference>
<feature type="transmembrane region" description="Helical" evidence="5">
    <location>
        <begin position="27"/>
        <end position="46"/>
    </location>
</feature>
<proteinExistence type="predicted"/>
<keyword evidence="2 5" id="KW-0812">Transmembrane</keyword>
<evidence type="ECO:0000256" key="3">
    <source>
        <dbReference type="ARBA" id="ARBA00022989"/>
    </source>
</evidence>
<dbReference type="InterPro" id="IPR001902">
    <property type="entry name" value="SLC26A/SulP_fam"/>
</dbReference>
<dbReference type="InterPro" id="IPR002645">
    <property type="entry name" value="STAS_dom"/>
</dbReference>
<feature type="domain" description="STAS" evidence="6">
    <location>
        <begin position="455"/>
        <end position="554"/>
    </location>
</feature>
<dbReference type="SUPFAM" id="SSF52091">
    <property type="entry name" value="SpoIIaa-like"/>
    <property type="match status" value="1"/>
</dbReference>
<dbReference type="GO" id="GO:0055085">
    <property type="term" value="P:transmembrane transport"/>
    <property type="evidence" value="ECO:0007669"/>
    <property type="project" value="InterPro"/>
</dbReference>
<feature type="transmembrane region" description="Helical" evidence="5">
    <location>
        <begin position="177"/>
        <end position="198"/>
    </location>
</feature>
<organism evidence="7 8">
    <name type="scientific">Pseudohongiella nitratireducens</name>
    <dbReference type="NCBI Taxonomy" id="1768907"/>
    <lineage>
        <taxon>Bacteria</taxon>
        <taxon>Pseudomonadati</taxon>
        <taxon>Pseudomonadota</taxon>
        <taxon>Gammaproteobacteria</taxon>
        <taxon>Pseudomonadales</taxon>
        <taxon>Pseudohongiellaceae</taxon>
        <taxon>Pseudohongiella</taxon>
    </lineage>
</organism>
<dbReference type="InterPro" id="IPR011547">
    <property type="entry name" value="SLC26A/SulP_dom"/>
</dbReference>
<reference evidence="7" key="2">
    <citation type="submission" date="2020-09" db="EMBL/GenBank/DDBJ databases">
        <authorList>
            <person name="Sun Q."/>
            <person name="Zhou Y."/>
        </authorList>
    </citation>
    <scope>NUCLEOTIDE SEQUENCE</scope>
    <source>
        <strain evidence="7">CGMCC 1.15425</strain>
    </source>
</reference>
<feature type="transmembrane region" description="Helical" evidence="5">
    <location>
        <begin position="135"/>
        <end position="157"/>
    </location>
</feature>
<protein>
    <submittedName>
        <fullName evidence="7">Sodium-independent anion transporter</fullName>
    </submittedName>
</protein>
<evidence type="ECO:0000256" key="1">
    <source>
        <dbReference type="ARBA" id="ARBA00004141"/>
    </source>
</evidence>
<dbReference type="OrthoDB" id="9769739at2"/>
<feature type="transmembrane region" description="Helical" evidence="5">
    <location>
        <begin position="76"/>
        <end position="95"/>
    </location>
</feature>
<dbReference type="Pfam" id="PF00916">
    <property type="entry name" value="Sulfate_transp"/>
    <property type="match status" value="1"/>
</dbReference>
<accession>A0A917LU86</accession>
<dbReference type="PROSITE" id="PS50801">
    <property type="entry name" value="STAS"/>
    <property type="match status" value="1"/>
</dbReference>
<evidence type="ECO:0000313" key="8">
    <source>
        <dbReference type="Proteomes" id="UP000627715"/>
    </source>
</evidence>
<feature type="transmembrane region" description="Helical" evidence="5">
    <location>
        <begin position="52"/>
        <end position="69"/>
    </location>
</feature>
<keyword evidence="8" id="KW-1185">Reference proteome</keyword>
<dbReference type="InterPro" id="IPR036513">
    <property type="entry name" value="STAS_dom_sf"/>
</dbReference>
<feature type="transmembrane region" description="Helical" evidence="5">
    <location>
        <begin position="218"/>
        <end position="238"/>
    </location>
</feature>
<dbReference type="RefSeq" id="WP_068811969.1">
    <property type="nucleotide sequence ID" value="NZ_BMIY01000006.1"/>
</dbReference>
<reference evidence="7" key="1">
    <citation type="journal article" date="2014" name="Int. J. Syst. Evol. Microbiol.">
        <title>Complete genome sequence of Corynebacterium casei LMG S-19264T (=DSM 44701T), isolated from a smear-ripened cheese.</title>
        <authorList>
            <consortium name="US DOE Joint Genome Institute (JGI-PGF)"/>
            <person name="Walter F."/>
            <person name="Albersmeier A."/>
            <person name="Kalinowski J."/>
            <person name="Ruckert C."/>
        </authorList>
    </citation>
    <scope>NUCLEOTIDE SEQUENCE</scope>
    <source>
        <strain evidence="7">CGMCC 1.15425</strain>
    </source>
</reference>
<dbReference type="EMBL" id="BMIY01000006">
    <property type="protein sequence ID" value="GGG58146.1"/>
    <property type="molecule type" value="Genomic_DNA"/>
</dbReference>
<dbReference type="PANTHER" id="PTHR11814">
    <property type="entry name" value="SULFATE TRANSPORTER"/>
    <property type="match status" value="1"/>
</dbReference>
<dbReference type="NCBIfam" id="TIGR00815">
    <property type="entry name" value="sulP"/>
    <property type="match status" value="1"/>
</dbReference>
<comment type="caution">
    <text evidence="7">The sequence shown here is derived from an EMBL/GenBank/DDBJ whole genome shotgun (WGS) entry which is preliminary data.</text>
</comment>
<evidence type="ECO:0000259" key="6">
    <source>
        <dbReference type="PROSITE" id="PS50801"/>
    </source>
</evidence>
<dbReference type="AlphaFoldDB" id="A0A917LU86"/>
<name>A0A917LU86_9GAMM</name>
<comment type="subcellular location">
    <subcellularLocation>
        <location evidence="1">Membrane</location>
        <topology evidence="1">Multi-pass membrane protein</topology>
    </subcellularLocation>
</comment>
<evidence type="ECO:0000256" key="4">
    <source>
        <dbReference type="ARBA" id="ARBA00023136"/>
    </source>
</evidence>
<evidence type="ECO:0000256" key="2">
    <source>
        <dbReference type="ARBA" id="ARBA00022692"/>
    </source>
</evidence>
<dbReference type="Gene3D" id="3.30.750.24">
    <property type="entry name" value="STAS domain"/>
    <property type="match status" value="1"/>
</dbReference>
<evidence type="ECO:0000313" key="7">
    <source>
        <dbReference type="EMBL" id="GGG58146.1"/>
    </source>
</evidence>
<feature type="transmembrane region" description="Helical" evidence="5">
    <location>
        <begin position="345"/>
        <end position="365"/>
    </location>
</feature>
<dbReference type="Pfam" id="PF01740">
    <property type="entry name" value="STAS"/>
    <property type="match status" value="1"/>
</dbReference>
<gene>
    <name evidence="7" type="ORF">GCM10011403_14340</name>
</gene>
<feature type="transmembrane region" description="Helical" evidence="5">
    <location>
        <begin position="307"/>
        <end position="325"/>
    </location>
</feature>